<keyword evidence="4 9" id="KW-0863">Zinc-finger</keyword>
<dbReference type="GO" id="GO:0000981">
    <property type="term" value="F:DNA-binding transcription factor activity, RNA polymerase II-specific"/>
    <property type="evidence" value="ECO:0007669"/>
    <property type="project" value="InterPro"/>
</dbReference>
<gene>
    <name evidence="12" type="ORF">OAory_01040890</name>
</gene>
<proteinExistence type="predicted"/>
<evidence type="ECO:0000256" key="8">
    <source>
        <dbReference type="ARBA" id="ARBA00023242"/>
    </source>
</evidence>
<accession>A0A1S9DEY9</accession>
<evidence type="ECO:0000256" key="5">
    <source>
        <dbReference type="ARBA" id="ARBA00022833"/>
    </source>
</evidence>
<keyword evidence="6" id="KW-0805">Transcription regulation</keyword>
<feature type="domain" description="C2H2-type" evidence="11">
    <location>
        <begin position="16"/>
        <end position="43"/>
    </location>
</feature>
<dbReference type="PROSITE" id="PS00028">
    <property type="entry name" value="ZINC_FINGER_C2H2_1"/>
    <property type="match status" value="2"/>
</dbReference>
<dbReference type="SMART" id="SM00355">
    <property type="entry name" value="ZnF_C2H2"/>
    <property type="match status" value="2"/>
</dbReference>
<dbReference type="GO" id="GO:0005634">
    <property type="term" value="C:nucleus"/>
    <property type="evidence" value="ECO:0007669"/>
    <property type="project" value="UniProtKB-SubCell"/>
</dbReference>
<dbReference type="AlphaFoldDB" id="A0A1S9DEY9"/>
<dbReference type="InterPro" id="IPR013087">
    <property type="entry name" value="Znf_C2H2_type"/>
</dbReference>
<dbReference type="Proteomes" id="UP000190312">
    <property type="component" value="Unassembled WGS sequence"/>
</dbReference>
<dbReference type="CDD" id="cd12148">
    <property type="entry name" value="fungal_TF_MHR"/>
    <property type="match status" value="1"/>
</dbReference>
<comment type="caution">
    <text evidence="12">The sequence shown here is derived from an EMBL/GenBank/DDBJ whole genome shotgun (WGS) entry which is preliminary data.</text>
</comment>
<dbReference type="PANTHER" id="PTHR40626">
    <property type="entry name" value="MIP31509P"/>
    <property type="match status" value="1"/>
</dbReference>
<feature type="compositionally biased region" description="Polar residues" evidence="10">
    <location>
        <begin position="106"/>
        <end position="123"/>
    </location>
</feature>
<evidence type="ECO:0000256" key="6">
    <source>
        <dbReference type="ARBA" id="ARBA00023015"/>
    </source>
</evidence>
<dbReference type="OrthoDB" id="8117402at2759"/>
<evidence type="ECO:0000256" key="3">
    <source>
        <dbReference type="ARBA" id="ARBA00022737"/>
    </source>
</evidence>
<feature type="region of interest" description="Disordered" evidence="10">
    <location>
        <begin position="62"/>
        <end position="134"/>
    </location>
</feature>
<keyword evidence="8" id="KW-0539">Nucleus</keyword>
<evidence type="ECO:0000256" key="10">
    <source>
        <dbReference type="SAM" id="MobiDB-lite"/>
    </source>
</evidence>
<evidence type="ECO:0000256" key="7">
    <source>
        <dbReference type="ARBA" id="ARBA00023163"/>
    </source>
</evidence>
<dbReference type="SUPFAM" id="SSF57667">
    <property type="entry name" value="beta-beta-alpha zinc fingers"/>
    <property type="match status" value="1"/>
</dbReference>
<organism evidence="12 13">
    <name type="scientific">Aspergillus oryzae</name>
    <name type="common">Yellow koji mold</name>
    <dbReference type="NCBI Taxonomy" id="5062"/>
    <lineage>
        <taxon>Eukaryota</taxon>
        <taxon>Fungi</taxon>
        <taxon>Dikarya</taxon>
        <taxon>Ascomycota</taxon>
        <taxon>Pezizomycotina</taxon>
        <taxon>Eurotiomycetes</taxon>
        <taxon>Eurotiomycetidae</taxon>
        <taxon>Eurotiales</taxon>
        <taxon>Aspergillaceae</taxon>
        <taxon>Aspergillus</taxon>
        <taxon>Aspergillus subgen. Circumdati</taxon>
    </lineage>
</organism>
<keyword evidence="7" id="KW-0804">Transcription</keyword>
<protein>
    <recommendedName>
        <fullName evidence="11">C2H2-type domain-containing protein</fullName>
    </recommendedName>
</protein>
<name>A0A1S9DEY9_ASPOZ</name>
<dbReference type="GO" id="GO:0000785">
    <property type="term" value="C:chromatin"/>
    <property type="evidence" value="ECO:0007669"/>
    <property type="project" value="TreeGrafter"/>
</dbReference>
<dbReference type="Pfam" id="PF04082">
    <property type="entry name" value="Fungal_trans"/>
    <property type="match status" value="1"/>
</dbReference>
<dbReference type="PANTHER" id="PTHR40626:SF11">
    <property type="entry name" value="ZINC FINGER PROTEIN YPR022C"/>
    <property type="match status" value="1"/>
</dbReference>
<evidence type="ECO:0000313" key="12">
    <source>
        <dbReference type="EMBL" id="OOO07589.1"/>
    </source>
</evidence>
<dbReference type="eggNOG" id="KOG1721">
    <property type="taxonomic scope" value="Eukaryota"/>
</dbReference>
<feature type="compositionally biased region" description="Polar residues" evidence="10">
    <location>
        <begin position="174"/>
        <end position="185"/>
    </location>
</feature>
<dbReference type="GO" id="GO:0006351">
    <property type="term" value="P:DNA-templated transcription"/>
    <property type="evidence" value="ECO:0007669"/>
    <property type="project" value="InterPro"/>
</dbReference>
<evidence type="ECO:0000313" key="13">
    <source>
        <dbReference type="Proteomes" id="UP000190312"/>
    </source>
</evidence>
<dbReference type="Gene3D" id="3.30.160.60">
    <property type="entry name" value="Classic Zinc Finger"/>
    <property type="match status" value="1"/>
</dbReference>
<keyword evidence="2" id="KW-0479">Metal-binding</keyword>
<dbReference type="GO" id="GO:0008270">
    <property type="term" value="F:zinc ion binding"/>
    <property type="evidence" value="ECO:0007669"/>
    <property type="project" value="UniProtKB-KW"/>
</dbReference>
<dbReference type="EMBL" id="MKZY01000006">
    <property type="protein sequence ID" value="OOO07589.1"/>
    <property type="molecule type" value="Genomic_DNA"/>
</dbReference>
<dbReference type="InterPro" id="IPR051059">
    <property type="entry name" value="VerF-like"/>
</dbReference>
<dbReference type="PROSITE" id="PS50157">
    <property type="entry name" value="ZINC_FINGER_C2H2_2"/>
    <property type="match status" value="1"/>
</dbReference>
<feature type="region of interest" description="Disordered" evidence="10">
    <location>
        <begin position="150"/>
        <end position="186"/>
    </location>
</feature>
<evidence type="ECO:0000256" key="9">
    <source>
        <dbReference type="PROSITE-ProRule" id="PRU00042"/>
    </source>
</evidence>
<dbReference type="InterPro" id="IPR007219">
    <property type="entry name" value="XnlR_reg_dom"/>
</dbReference>
<evidence type="ECO:0000256" key="4">
    <source>
        <dbReference type="ARBA" id="ARBA00022771"/>
    </source>
</evidence>
<keyword evidence="5" id="KW-0862">Zinc</keyword>
<dbReference type="VEuPathDB" id="FungiDB:AO090010000391"/>
<sequence length="702" mass="78304">MSVSHVNRRIPSYQPYQCHVCQSRFTRHENLKRHAKLHSRSQEEASLSCDFCQTTFSRPDLRHRHMKRKHPEYEQRRTNKRSLREPLASKQGGEGSRSQRHDVYLSSESSPDSQEGFHPQNSGDECELEVDGGFWNTPLPHEQHALFHRHDGESSTIRTSGPATAEGNRDQVVTGPSTQGPSLNGSDCMGRMVQDAIELERSLLLGTSFLKATYELDDQLQSAIITQPTAFDSTLAGCAYNQGSPGLSPTNDQGDWLPSPTQITQGCDLFFKHVSHFLPFLHQPTFDATRVPLHLLLSILSLGYQHGEDPECGDQTGSGASLSTRCFHQARALTVAEENKTDQPRQNTTLIQSYLLLQICAMMYLCGEDSARGLKMHSNMISLARAGALMKPMPTESSTTEDLEALWREFIKSESHKRTSFAVHQIDALWYQFLSIPRSISHLEVKHDLPCPEAQWTAPSAAEWAHRHLVARNPGPAVPYPDAVRRFLSSDASPDTIPTFDPYGAINIAQFLISSAREVSGWSTMTGMLSMDRLDALRSSLIALGPFIRPQPETPRAMHATATWETAMIELHLWSPAHTGGIVASSLNAVVTQSTSLAPSYEFLWEADTAKAIQPHVDWFLRYLDTTLEPDMEAPWVAVYAYKAFLIAWQLVRGGIPNAMLVAGIADGDVEGALGWARKVFRRRQRWQLGRLILTCLDGLGD</sequence>
<evidence type="ECO:0000259" key="11">
    <source>
        <dbReference type="PROSITE" id="PS50157"/>
    </source>
</evidence>
<comment type="subcellular location">
    <subcellularLocation>
        <location evidence="1">Nucleus</location>
    </subcellularLocation>
</comment>
<dbReference type="GO" id="GO:0000978">
    <property type="term" value="F:RNA polymerase II cis-regulatory region sequence-specific DNA binding"/>
    <property type="evidence" value="ECO:0007669"/>
    <property type="project" value="InterPro"/>
</dbReference>
<keyword evidence="3" id="KW-0677">Repeat</keyword>
<dbReference type="InterPro" id="IPR036236">
    <property type="entry name" value="Znf_C2H2_sf"/>
</dbReference>
<evidence type="ECO:0000256" key="1">
    <source>
        <dbReference type="ARBA" id="ARBA00004123"/>
    </source>
</evidence>
<evidence type="ECO:0000256" key="2">
    <source>
        <dbReference type="ARBA" id="ARBA00022723"/>
    </source>
</evidence>
<reference evidence="12 13" key="1">
    <citation type="submission" date="2016-10" db="EMBL/GenBank/DDBJ databases">
        <title>Genome sequencing of Aspergillus oryzae BCC7051.</title>
        <authorList>
            <person name="Thammarongtham C."/>
            <person name="Vorapreeda T."/>
            <person name="Nookaew I."/>
            <person name="Srisuk T."/>
            <person name="Land M."/>
            <person name="Jeennor S."/>
            <person name="Laoteng K."/>
        </authorList>
    </citation>
    <scope>NUCLEOTIDE SEQUENCE [LARGE SCALE GENOMIC DNA]</scope>
    <source>
        <strain evidence="12 13">BCC7051</strain>
    </source>
</reference>